<dbReference type="AlphaFoldDB" id="A0A7W9GMF5"/>
<comment type="caution">
    <text evidence="2">The sequence shown here is derived from an EMBL/GenBank/DDBJ whole genome shotgun (WGS) entry which is preliminary data.</text>
</comment>
<dbReference type="Proteomes" id="UP000542813">
    <property type="component" value="Unassembled WGS sequence"/>
</dbReference>
<keyword evidence="1" id="KW-1133">Transmembrane helix</keyword>
<feature type="transmembrane region" description="Helical" evidence="1">
    <location>
        <begin position="52"/>
        <end position="74"/>
    </location>
</feature>
<evidence type="ECO:0000313" key="3">
    <source>
        <dbReference type="Proteomes" id="UP000542813"/>
    </source>
</evidence>
<reference evidence="2 3" key="1">
    <citation type="submission" date="2020-08" db="EMBL/GenBank/DDBJ databases">
        <title>Sequencing the genomes of 1000 actinobacteria strains.</title>
        <authorList>
            <person name="Klenk H.-P."/>
        </authorList>
    </citation>
    <scope>NUCLEOTIDE SEQUENCE [LARGE SCALE GENOMIC DNA]</scope>
    <source>
        <strain evidence="2 3">DSM 102122</strain>
    </source>
</reference>
<keyword evidence="1" id="KW-0812">Transmembrane</keyword>
<dbReference type="Pfam" id="PF19545">
    <property type="entry name" value="DUF6069"/>
    <property type="match status" value="1"/>
</dbReference>
<proteinExistence type="predicted"/>
<accession>A0A7W9GMF5</accession>
<evidence type="ECO:0000256" key="1">
    <source>
        <dbReference type="SAM" id="Phobius"/>
    </source>
</evidence>
<protein>
    <submittedName>
        <fullName evidence="2">Uncharacterized protein</fullName>
    </submittedName>
</protein>
<name>A0A7W9GMF5_9ACTN</name>
<dbReference type="InterPro" id="IPR045713">
    <property type="entry name" value="DUF6069"/>
</dbReference>
<dbReference type="RefSeq" id="WP_184819781.1">
    <property type="nucleotide sequence ID" value="NZ_JACHMM010000001.1"/>
</dbReference>
<evidence type="ECO:0000313" key="2">
    <source>
        <dbReference type="EMBL" id="MBB5786368.1"/>
    </source>
</evidence>
<feature type="transmembrane region" description="Helical" evidence="1">
    <location>
        <begin position="12"/>
        <end position="32"/>
    </location>
</feature>
<dbReference type="EMBL" id="JACHMM010000001">
    <property type="protein sequence ID" value="MBB5786368.1"/>
    <property type="molecule type" value="Genomic_DNA"/>
</dbReference>
<sequence length="136" mass="13955">MTTTNLAVRRRGGAIALAIAGATAAAAVPWAVAEIAGADLEVTTGGWTMDVGLPMVLGAALVVSLAGWGLLTLLQRRLGDARARRVWTIVAVTVLLLSLGGPLSADATTATRVYLAHMHVAVGLALIPGLRWAVRP</sequence>
<keyword evidence="3" id="KW-1185">Reference proteome</keyword>
<gene>
    <name evidence="2" type="ORF">HD601_000943</name>
</gene>
<feature type="transmembrane region" description="Helical" evidence="1">
    <location>
        <begin position="115"/>
        <end position="134"/>
    </location>
</feature>
<keyword evidence="1" id="KW-0472">Membrane</keyword>
<organism evidence="2 3">
    <name type="scientific">Jiangella mangrovi</name>
    <dbReference type="NCBI Taxonomy" id="1524084"/>
    <lineage>
        <taxon>Bacteria</taxon>
        <taxon>Bacillati</taxon>
        <taxon>Actinomycetota</taxon>
        <taxon>Actinomycetes</taxon>
        <taxon>Jiangellales</taxon>
        <taxon>Jiangellaceae</taxon>
        <taxon>Jiangella</taxon>
    </lineage>
</organism>
<feature type="transmembrane region" description="Helical" evidence="1">
    <location>
        <begin position="86"/>
        <end position="103"/>
    </location>
</feature>